<evidence type="ECO:0000256" key="7">
    <source>
        <dbReference type="ARBA" id="ARBA00022842"/>
    </source>
</evidence>
<dbReference type="PANTHER" id="PTHR21621">
    <property type="entry name" value="RIBOSOMAL PROTEIN S6 MODIFICATION PROTEIN"/>
    <property type="match status" value="1"/>
</dbReference>
<feature type="domain" description="ATP-grasp" evidence="11">
    <location>
        <begin position="105"/>
        <end position="283"/>
    </location>
</feature>
<comment type="cofactor">
    <cofactor evidence="1">
        <name>Mn(2+)</name>
        <dbReference type="ChEBI" id="CHEBI:29035"/>
    </cofactor>
</comment>
<evidence type="ECO:0000313" key="12">
    <source>
        <dbReference type="EMBL" id="KXB04055.1"/>
    </source>
</evidence>
<comment type="cofactor">
    <cofactor evidence="2">
        <name>Mg(2+)</name>
        <dbReference type="ChEBI" id="CHEBI:18420"/>
    </cofactor>
</comment>
<evidence type="ECO:0000256" key="3">
    <source>
        <dbReference type="ARBA" id="ARBA00022598"/>
    </source>
</evidence>
<dbReference type="SUPFAM" id="SSF56059">
    <property type="entry name" value="Glutathione synthetase ATP-binding domain-like"/>
    <property type="match status" value="1"/>
</dbReference>
<keyword evidence="7" id="KW-0460">Magnesium</keyword>
<reference evidence="12 13" key="1">
    <citation type="journal article" date="2016" name="Sci. Rep.">
        <title>Metabolic traits of an uncultured archaeal lineage -MSBL1- from brine pools of the Red Sea.</title>
        <authorList>
            <person name="Mwirichia R."/>
            <person name="Alam I."/>
            <person name="Rashid M."/>
            <person name="Vinu M."/>
            <person name="Ba-Alawi W."/>
            <person name="Anthony Kamau A."/>
            <person name="Kamanda Ngugi D."/>
            <person name="Goker M."/>
            <person name="Klenk H.P."/>
            <person name="Bajic V."/>
            <person name="Stingl U."/>
        </authorList>
    </citation>
    <scope>NUCLEOTIDE SEQUENCE [LARGE SCALE GENOMIC DNA]</scope>
    <source>
        <strain evidence="12">SCGC-AAA261G05</strain>
    </source>
</reference>
<dbReference type="InterPro" id="IPR011761">
    <property type="entry name" value="ATP-grasp"/>
</dbReference>
<keyword evidence="6 10" id="KW-0067">ATP-binding</keyword>
<organism evidence="12 13">
    <name type="scientific">candidate division MSBL1 archaeon SCGC-AAA261G05</name>
    <dbReference type="NCBI Taxonomy" id="1698276"/>
    <lineage>
        <taxon>Archaea</taxon>
        <taxon>Methanobacteriati</taxon>
        <taxon>Methanobacteriota</taxon>
        <taxon>candidate division MSBL1</taxon>
    </lineage>
</organism>
<dbReference type="Pfam" id="PF18030">
    <property type="entry name" value="Rimk_N"/>
    <property type="match status" value="1"/>
</dbReference>
<dbReference type="NCBIfam" id="TIGR00768">
    <property type="entry name" value="rimK_fam"/>
    <property type="match status" value="1"/>
</dbReference>
<dbReference type="GO" id="GO:0005737">
    <property type="term" value="C:cytoplasm"/>
    <property type="evidence" value="ECO:0007669"/>
    <property type="project" value="TreeGrafter"/>
</dbReference>
<dbReference type="InterPro" id="IPR004666">
    <property type="entry name" value="Rp_bS6_RimK/Lys_biosynth_LsyX"/>
</dbReference>
<evidence type="ECO:0000256" key="1">
    <source>
        <dbReference type="ARBA" id="ARBA00001936"/>
    </source>
</evidence>
<evidence type="ECO:0000313" key="13">
    <source>
        <dbReference type="Proteomes" id="UP000070405"/>
    </source>
</evidence>
<keyword evidence="9" id="KW-0464">Manganese</keyword>
<keyword evidence="5 10" id="KW-0547">Nucleotide-binding</keyword>
<gene>
    <name evidence="12" type="ORF">AKJ47_00940</name>
</gene>
<sequence>MGIFRSSEEDWNVRQLKLEARKRDIDCVTFPLTKLVARLNDKPRVSCQGHDLEDFNALIVRWAPRGSAEQIVFRMNALHRLENLGVRIVNPSIAIERCADKFYECSLLEDKGIPVPKTIVAEKRKDAKRAFKELKDVVVKPLFGSLGTGMLRVNNEDLAHRVFSALEFGRNIYYIQEFIPHENRDLRAFVLNGEVLASMERVSKSWKTNIAKGGKARACELSPELREASVKASKVLGCEYAGVDIIKSEGGFYVTEVNAIPGWKGLQSVTDVNITREIVNYLIE</sequence>
<dbReference type="InterPro" id="IPR013651">
    <property type="entry name" value="ATP-grasp_RimK-type"/>
</dbReference>
<evidence type="ECO:0000256" key="6">
    <source>
        <dbReference type="ARBA" id="ARBA00022840"/>
    </source>
</evidence>
<evidence type="ECO:0000256" key="8">
    <source>
        <dbReference type="ARBA" id="ARBA00022917"/>
    </source>
</evidence>
<keyword evidence="8" id="KW-0648">Protein biosynthesis</keyword>
<keyword evidence="3" id="KW-0436">Ligase</keyword>
<dbReference type="InterPro" id="IPR041107">
    <property type="entry name" value="Rimk_N"/>
</dbReference>
<keyword evidence="4" id="KW-0479">Metal-binding</keyword>
<dbReference type="GO" id="GO:0046872">
    <property type="term" value="F:metal ion binding"/>
    <property type="evidence" value="ECO:0007669"/>
    <property type="project" value="UniProtKB-KW"/>
</dbReference>
<dbReference type="GO" id="GO:0005524">
    <property type="term" value="F:ATP binding"/>
    <property type="evidence" value="ECO:0007669"/>
    <property type="project" value="UniProtKB-UniRule"/>
</dbReference>
<dbReference type="PANTHER" id="PTHR21621:SF0">
    <property type="entry name" value="BETA-CITRYLGLUTAMATE SYNTHASE B-RELATED"/>
    <property type="match status" value="1"/>
</dbReference>
<name>A0A133VCA0_9EURY</name>
<dbReference type="Proteomes" id="UP000070405">
    <property type="component" value="Unassembled WGS sequence"/>
</dbReference>
<dbReference type="GO" id="GO:0006412">
    <property type="term" value="P:translation"/>
    <property type="evidence" value="ECO:0007669"/>
    <property type="project" value="UniProtKB-KW"/>
</dbReference>
<evidence type="ECO:0000259" key="11">
    <source>
        <dbReference type="PROSITE" id="PS50975"/>
    </source>
</evidence>
<dbReference type="Gene3D" id="3.30.1490.20">
    <property type="entry name" value="ATP-grasp fold, A domain"/>
    <property type="match status" value="1"/>
</dbReference>
<evidence type="ECO:0000256" key="5">
    <source>
        <dbReference type="ARBA" id="ARBA00022741"/>
    </source>
</evidence>
<dbReference type="Gene3D" id="3.30.470.20">
    <property type="entry name" value="ATP-grasp fold, B domain"/>
    <property type="match status" value="1"/>
</dbReference>
<evidence type="ECO:0000256" key="9">
    <source>
        <dbReference type="ARBA" id="ARBA00023211"/>
    </source>
</evidence>
<evidence type="ECO:0000256" key="4">
    <source>
        <dbReference type="ARBA" id="ARBA00022723"/>
    </source>
</evidence>
<comment type="caution">
    <text evidence="12">The sequence shown here is derived from an EMBL/GenBank/DDBJ whole genome shotgun (WGS) entry which is preliminary data.</text>
</comment>
<dbReference type="GO" id="GO:0016879">
    <property type="term" value="F:ligase activity, forming carbon-nitrogen bonds"/>
    <property type="evidence" value="ECO:0007669"/>
    <property type="project" value="TreeGrafter"/>
</dbReference>
<proteinExistence type="predicted"/>
<protein>
    <recommendedName>
        <fullName evidence="11">ATP-grasp domain-containing protein</fullName>
    </recommendedName>
</protein>
<dbReference type="InterPro" id="IPR013815">
    <property type="entry name" value="ATP_grasp_subdomain_1"/>
</dbReference>
<dbReference type="Gene3D" id="3.40.50.20">
    <property type="match status" value="1"/>
</dbReference>
<keyword evidence="13" id="KW-1185">Reference proteome</keyword>
<evidence type="ECO:0000256" key="10">
    <source>
        <dbReference type="PROSITE-ProRule" id="PRU00409"/>
    </source>
</evidence>
<accession>A0A133VCA0</accession>
<dbReference type="PROSITE" id="PS50975">
    <property type="entry name" value="ATP_GRASP"/>
    <property type="match status" value="1"/>
</dbReference>
<dbReference type="PATRIC" id="fig|1698276.3.peg.633"/>
<dbReference type="EMBL" id="LHYA01000007">
    <property type="protein sequence ID" value="KXB04055.1"/>
    <property type="molecule type" value="Genomic_DNA"/>
</dbReference>
<dbReference type="FunFam" id="3.30.470.20:FF:000058">
    <property type="entry name" value="Alpha-aminoadipate--LysW ligase LysX protein"/>
    <property type="match status" value="1"/>
</dbReference>
<evidence type="ECO:0000256" key="2">
    <source>
        <dbReference type="ARBA" id="ARBA00001946"/>
    </source>
</evidence>
<dbReference type="AlphaFoldDB" id="A0A133VCA0"/>
<dbReference type="Pfam" id="PF08443">
    <property type="entry name" value="RimK"/>
    <property type="match status" value="1"/>
</dbReference>